<evidence type="ECO:0000313" key="2">
    <source>
        <dbReference type="EMBL" id="KKL61313.1"/>
    </source>
</evidence>
<keyword evidence="1" id="KW-1133">Transmembrane helix</keyword>
<feature type="transmembrane region" description="Helical" evidence="1">
    <location>
        <begin position="26"/>
        <end position="46"/>
    </location>
</feature>
<reference evidence="2" key="1">
    <citation type="journal article" date="2015" name="Nature">
        <title>Complex archaea that bridge the gap between prokaryotes and eukaryotes.</title>
        <authorList>
            <person name="Spang A."/>
            <person name="Saw J.H."/>
            <person name="Jorgensen S.L."/>
            <person name="Zaremba-Niedzwiedzka K."/>
            <person name="Martijn J."/>
            <person name="Lind A.E."/>
            <person name="van Eijk R."/>
            <person name="Schleper C."/>
            <person name="Guy L."/>
            <person name="Ettema T.J."/>
        </authorList>
    </citation>
    <scope>NUCLEOTIDE SEQUENCE</scope>
</reference>
<evidence type="ECO:0000256" key="1">
    <source>
        <dbReference type="SAM" id="Phobius"/>
    </source>
</evidence>
<protein>
    <submittedName>
        <fullName evidence="2">Uncharacterized protein</fullName>
    </submittedName>
</protein>
<comment type="caution">
    <text evidence="2">The sequence shown here is derived from an EMBL/GenBank/DDBJ whole genome shotgun (WGS) entry which is preliminary data.</text>
</comment>
<organism evidence="2">
    <name type="scientific">marine sediment metagenome</name>
    <dbReference type="NCBI Taxonomy" id="412755"/>
    <lineage>
        <taxon>unclassified sequences</taxon>
        <taxon>metagenomes</taxon>
        <taxon>ecological metagenomes</taxon>
    </lineage>
</organism>
<keyword evidence="1" id="KW-0472">Membrane</keyword>
<name>A0A0F9DI11_9ZZZZ</name>
<sequence length="88" mass="10093">MIKVVLRAFIESVKYLKDFIDIVPKYMLPICLGYVTIMTYITLKTLGDIGNFAPWEVVYLTTCTSLMFLGISFAYWLVPSIIRFGKTP</sequence>
<feature type="transmembrane region" description="Helical" evidence="1">
    <location>
        <begin position="58"/>
        <end position="78"/>
    </location>
</feature>
<dbReference type="EMBL" id="LAZR01028857">
    <property type="protein sequence ID" value="KKL61313.1"/>
    <property type="molecule type" value="Genomic_DNA"/>
</dbReference>
<dbReference type="AlphaFoldDB" id="A0A0F9DI11"/>
<accession>A0A0F9DI11</accession>
<proteinExistence type="predicted"/>
<gene>
    <name evidence="2" type="ORF">LCGC14_2196550</name>
</gene>
<keyword evidence="1" id="KW-0812">Transmembrane</keyword>